<dbReference type="PANTHER" id="PTHR19297">
    <property type="entry name" value="GLYCOSYLTRANSFERASE 14 FAMILY MEMBER"/>
    <property type="match status" value="1"/>
</dbReference>
<feature type="region of interest" description="Disordered" evidence="11">
    <location>
        <begin position="272"/>
        <end position="292"/>
    </location>
</feature>
<organism evidence="12 13">
    <name type="scientific">Plakobranchus ocellatus</name>
    <dbReference type="NCBI Taxonomy" id="259542"/>
    <lineage>
        <taxon>Eukaryota</taxon>
        <taxon>Metazoa</taxon>
        <taxon>Spiralia</taxon>
        <taxon>Lophotrochozoa</taxon>
        <taxon>Mollusca</taxon>
        <taxon>Gastropoda</taxon>
        <taxon>Heterobranchia</taxon>
        <taxon>Euthyneura</taxon>
        <taxon>Panpulmonata</taxon>
        <taxon>Sacoglossa</taxon>
        <taxon>Placobranchoidea</taxon>
        <taxon>Plakobranchidae</taxon>
        <taxon>Plakobranchus</taxon>
    </lineage>
</organism>
<comment type="caution">
    <text evidence="12">The sequence shown here is derived from an EMBL/GenBank/DDBJ whole genome shotgun (WGS) entry which is preliminary data.</text>
</comment>
<keyword evidence="3" id="KW-0328">Glycosyltransferase</keyword>
<evidence type="ECO:0000256" key="11">
    <source>
        <dbReference type="SAM" id="MobiDB-lite"/>
    </source>
</evidence>
<evidence type="ECO:0000256" key="4">
    <source>
        <dbReference type="ARBA" id="ARBA00022679"/>
    </source>
</evidence>
<dbReference type="AlphaFoldDB" id="A0AAV4AJE2"/>
<comment type="similarity">
    <text evidence="10">Belongs to the glycosyltransferase 14 family.</text>
</comment>
<comment type="pathway">
    <text evidence="2">Protein modification; protein glycosylation.</text>
</comment>
<evidence type="ECO:0000256" key="6">
    <source>
        <dbReference type="ARBA" id="ARBA00022968"/>
    </source>
</evidence>
<keyword evidence="4" id="KW-0808">Transferase</keyword>
<dbReference type="PANTHER" id="PTHR19297:SF191">
    <property type="entry name" value="PROTEIN XYLOSYLTRANSFERASE"/>
    <property type="match status" value="1"/>
</dbReference>
<dbReference type="GO" id="GO:0016020">
    <property type="term" value="C:membrane"/>
    <property type="evidence" value="ECO:0007669"/>
    <property type="project" value="UniProtKB-SubCell"/>
</dbReference>
<accession>A0AAV4AJE2</accession>
<sequence>MALMFNNSRTFSYSEKETVYSKGHIKVYSKPNITVHNDAAVSFGEKDFTSIEHNYHQMQVNCSAVFAGGKEEVDRAVAIATVLATEVDGDKYSKNRLAAKKAKNDTLYSETESEVKEWAWKVKKLDNQWYLNATQDCDYFKRTRGYITSSLTQEEEEFPIAFSLIVYKDIEMVERLLRSIYRPQNRYCIHVDTKADQEFFQTMKSLGRCFSDNVILSSRRVDVQWGKYSVLEPEIICMGDIWAMDAIEVPVDKSTTATHSLSSWTFKITSENDHHPDSAESSAIPENDKAGGRSARRRKWKYFINLTGQEFPLKTNYELVKILKAYKGANNEEGTRKRANKDRWFSFPPHGIKPTKGAVHTLLNRATVDFILHDPIAKDFNDWLKHTLVPDETLFSSINYNPHLRIPGTYNGKTHHFERPHLHIPGTYNGTDLEHVISYNRYKRWYGKDCYSQQLVRQICILSTGDLQRLGEAPDLFANKFYLHQDRIVIGCLEEKIFNDTRDEFLGRKSFNTNFYSEQDFVIHRIRG</sequence>
<evidence type="ECO:0000256" key="5">
    <source>
        <dbReference type="ARBA" id="ARBA00022692"/>
    </source>
</evidence>
<evidence type="ECO:0000313" key="13">
    <source>
        <dbReference type="Proteomes" id="UP000735302"/>
    </source>
</evidence>
<proteinExistence type="inferred from homology"/>
<keyword evidence="9" id="KW-0325">Glycoprotein</keyword>
<evidence type="ECO:0000256" key="10">
    <source>
        <dbReference type="ARBA" id="ARBA00038150"/>
    </source>
</evidence>
<dbReference type="Pfam" id="PF02485">
    <property type="entry name" value="Branch"/>
    <property type="match status" value="2"/>
</dbReference>
<keyword evidence="7" id="KW-1133">Transmembrane helix</keyword>
<keyword evidence="13" id="KW-1185">Reference proteome</keyword>
<keyword evidence="8" id="KW-0472">Membrane</keyword>
<keyword evidence="5" id="KW-0812">Transmembrane</keyword>
<evidence type="ECO:0000256" key="3">
    <source>
        <dbReference type="ARBA" id="ARBA00022676"/>
    </source>
</evidence>
<gene>
    <name evidence="12" type="ORF">PoB_003435400</name>
</gene>
<comment type="subcellular location">
    <subcellularLocation>
        <location evidence="1">Membrane</location>
        <topology evidence="1">Single-pass type II membrane protein</topology>
    </subcellularLocation>
</comment>
<evidence type="ECO:0000313" key="12">
    <source>
        <dbReference type="EMBL" id="GFO07849.1"/>
    </source>
</evidence>
<evidence type="ECO:0000256" key="1">
    <source>
        <dbReference type="ARBA" id="ARBA00004606"/>
    </source>
</evidence>
<evidence type="ECO:0000256" key="2">
    <source>
        <dbReference type="ARBA" id="ARBA00004922"/>
    </source>
</evidence>
<evidence type="ECO:0000256" key="8">
    <source>
        <dbReference type="ARBA" id="ARBA00023136"/>
    </source>
</evidence>
<dbReference type="EMBL" id="BLXT01003916">
    <property type="protein sequence ID" value="GFO07849.1"/>
    <property type="molecule type" value="Genomic_DNA"/>
</dbReference>
<reference evidence="12 13" key="1">
    <citation type="journal article" date="2021" name="Elife">
        <title>Chloroplast acquisition without the gene transfer in kleptoplastic sea slugs, Plakobranchus ocellatus.</title>
        <authorList>
            <person name="Maeda T."/>
            <person name="Takahashi S."/>
            <person name="Yoshida T."/>
            <person name="Shimamura S."/>
            <person name="Takaki Y."/>
            <person name="Nagai Y."/>
            <person name="Toyoda A."/>
            <person name="Suzuki Y."/>
            <person name="Arimoto A."/>
            <person name="Ishii H."/>
            <person name="Satoh N."/>
            <person name="Nishiyama T."/>
            <person name="Hasebe M."/>
            <person name="Maruyama T."/>
            <person name="Minagawa J."/>
            <person name="Obokata J."/>
            <person name="Shigenobu S."/>
        </authorList>
    </citation>
    <scope>NUCLEOTIDE SEQUENCE [LARGE SCALE GENOMIC DNA]</scope>
</reference>
<keyword evidence="6" id="KW-0735">Signal-anchor</keyword>
<dbReference type="InterPro" id="IPR003406">
    <property type="entry name" value="Glyco_trans_14"/>
</dbReference>
<evidence type="ECO:0000256" key="7">
    <source>
        <dbReference type="ARBA" id="ARBA00022989"/>
    </source>
</evidence>
<dbReference type="GO" id="GO:0008375">
    <property type="term" value="F:acetylglucosaminyltransferase activity"/>
    <property type="evidence" value="ECO:0007669"/>
    <property type="project" value="TreeGrafter"/>
</dbReference>
<evidence type="ECO:0000256" key="9">
    <source>
        <dbReference type="ARBA" id="ARBA00023180"/>
    </source>
</evidence>
<dbReference type="Proteomes" id="UP000735302">
    <property type="component" value="Unassembled WGS sequence"/>
</dbReference>
<name>A0AAV4AJE2_9GAST</name>
<protein>
    <submittedName>
        <fullName evidence="12">Beta-1,3-galactosyl-o-glycosyl-glycoprotein beta-1,6-n-acetylglucosaminyltransferase</fullName>
    </submittedName>
</protein>